<gene>
    <name evidence="6" type="ORF">PHACADRAFT_181336</name>
</gene>
<dbReference type="PANTHER" id="PTHR10997">
    <property type="entry name" value="IMPORTIN-7, 8, 11"/>
    <property type="match status" value="1"/>
</dbReference>
<keyword evidence="7" id="KW-1185">Reference proteome</keyword>
<dbReference type="Pfam" id="PF25758">
    <property type="entry name" value="TPR_IPO11"/>
    <property type="match status" value="1"/>
</dbReference>
<dbReference type="InterPro" id="IPR058669">
    <property type="entry name" value="TPR_IPO7/11-like"/>
</dbReference>
<dbReference type="GeneID" id="18910009"/>
<sequence>MSPPSNHEPQHVNPEELYQVICAATSQDPTQIKVSSARLKEMLEMVGVFDMLSQIAAQSNLPVQVRQQAIIQLKNSSLGHWKSRKLTNEEQKLNIKRRCLELLHEPDDVIAECNEVILSKIARLEYPAMWPNALDDIMNLVNTGIQTWYSGSTAPEVLITLRRALEALNAVLKEFTNMKMLSGVRTCGTVVENIHMIMQSHYSTAAASLTGLDPTTISSPRTAQNLLVAHLVFKCVAKMASWVYSRSKGNDPAVRLEGWLLDLFRSSTVQLQTLSEVRINLVLAIRSGAAPATPVSKQSIETLTRHIRLFGKLFRRLQQLDSMKFVKLPSCSDLVLYYWSKVVQATNSPNDQVEDDPTAVFPVRFLVQAMVLFKESLAQWAPVRKDGSENEQVLSQTFVEDAVKLLVTRFIPLDPSDLEDWMSDPEEWVNVEEKDNEQWEYELRPCGERVLMTLAHQYRQYVVPLLHMTFQQLVALPTGDLPSILQKEALYCAIGRCATKLRDVIPWDDWLTQSLLPEARSTNTSYPIIKRRIAWLIGKWISSSCATPNNPRVWEVLIYLLRDRGPGTDAVVRLTAAVALKECVDTIEFDVDAFLPFLSMAIEELLRLIDEADSTESKRRILGTLNVVVERAGTHIVPLLPVVVRPLPRMWTSAEEEWLLKGSLLETLTKLIEASKEPSSTLIGLVVPLVKESFGPVAQMQLDEDALILWQASLRNTNTLEAADGSASLFELVPLAVRLLAENLDLLGKITNIIESYILLDAPRLLQACANELFGAIVAGMKHAVQINVKDMAQGAALACQHAPPSLWGEPLHNSGLFAYLIKSLQEDKLTVELLTEFVLVMARIALMDKRLFAQLIGASVPALKLSETELWEAVLDEWWRRFDCMSEPRHRKLAAMGMASLVSTGRHEVLERLRSEICNLWLDVLCEIREAKVAEEEGGPETLYLYWDKPPSTFYRDTEGMPEYTRREASYQNDPARVTQLTTYIQACLAEAEAAVGGTTVLQERYLAKADPTVLAQIQAELTGQKIQRQ</sequence>
<dbReference type="Gene3D" id="1.25.10.10">
    <property type="entry name" value="Leucine-rich Repeat Variant"/>
    <property type="match status" value="1"/>
</dbReference>
<evidence type="ECO:0000256" key="2">
    <source>
        <dbReference type="ARBA" id="ARBA00007991"/>
    </source>
</evidence>
<evidence type="ECO:0000259" key="5">
    <source>
        <dbReference type="PROSITE" id="PS50166"/>
    </source>
</evidence>
<evidence type="ECO:0000256" key="4">
    <source>
        <dbReference type="ARBA" id="ARBA00023242"/>
    </source>
</evidence>
<dbReference type="InterPro" id="IPR016024">
    <property type="entry name" value="ARM-type_fold"/>
</dbReference>
<dbReference type="OrthoDB" id="361693at2759"/>
<dbReference type="InterPro" id="IPR001494">
    <property type="entry name" value="Importin-beta_N"/>
</dbReference>
<dbReference type="RefSeq" id="XP_007391895.1">
    <property type="nucleotide sequence ID" value="XM_007391833.1"/>
</dbReference>
<keyword evidence="3" id="KW-0813">Transport</keyword>
<evidence type="ECO:0000313" key="7">
    <source>
        <dbReference type="Proteomes" id="UP000008370"/>
    </source>
</evidence>
<dbReference type="InParanoid" id="K5V956"/>
<protein>
    <recommendedName>
        <fullName evidence="5">Importin N-terminal domain-containing protein</fullName>
    </recommendedName>
</protein>
<accession>K5V956</accession>
<reference evidence="6 7" key="1">
    <citation type="journal article" date="2012" name="BMC Genomics">
        <title>Comparative genomics of the white-rot fungi, Phanerochaete carnosa and P. chrysosporium, to elucidate the genetic basis of the distinct wood types they colonize.</title>
        <authorList>
            <person name="Suzuki H."/>
            <person name="MacDonald J."/>
            <person name="Syed K."/>
            <person name="Salamov A."/>
            <person name="Hori C."/>
            <person name="Aerts A."/>
            <person name="Henrissat B."/>
            <person name="Wiebenga A."/>
            <person name="vanKuyk P.A."/>
            <person name="Barry K."/>
            <person name="Lindquist E."/>
            <person name="LaButti K."/>
            <person name="Lapidus A."/>
            <person name="Lucas S."/>
            <person name="Coutinho P."/>
            <person name="Gong Y."/>
            <person name="Samejima M."/>
            <person name="Mahadevan R."/>
            <person name="Abou-Zaid M."/>
            <person name="de Vries R.P."/>
            <person name="Igarashi K."/>
            <person name="Yadav J.S."/>
            <person name="Grigoriev I.V."/>
            <person name="Master E.R."/>
        </authorList>
    </citation>
    <scope>NUCLEOTIDE SEQUENCE [LARGE SCALE GENOMIC DNA]</scope>
    <source>
        <strain evidence="6 7">HHB-10118-sp</strain>
    </source>
</reference>
<dbReference type="KEGG" id="pco:PHACADRAFT_181336"/>
<comment type="similarity">
    <text evidence="2">Belongs to the importin beta family.</text>
</comment>
<dbReference type="EMBL" id="JH930469">
    <property type="protein sequence ID" value="EKM59331.1"/>
    <property type="molecule type" value="Genomic_DNA"/>
</dbReference>
<dbReference type="GO" id="GO:0005829">
    <property type="term" value="C:cytosol"/>
    <property type="evidence" value="ECO:0007669"/>
    <property type="project" value="TreeGrafter"/>
</dbReference>
<dbReference type="PANTHER" id="PTHR10997:SF7">
    <property type="entry name" value="IMPORTIN-11"/>
    <property type="match status" value="1"/>
</dbReference>
<dbReference type="PROSITE" id="PS50166">
    <property type="entry name" value="IMPORTIN_B_NT"/>
    <property type="match status" value="1"/>
</dbReference>
<proteinExistence type="inferred from homology"/>
<keyword evidence="4" id="KW-0539">Nucleus</keyword>
<comment type="subcellular location">
    <subcellularLocation>
        <location evidence="1">Nucleus</location>
    </subcellularLocation>
</comment>
<organism evidence="6 7">
    <name type="scientific">Phanerochaete carnosa (strain HHB-10118-sp)</name>
    <name type="common">White-rot fungus</name>
    <name type="synonym">Peniophora carnosa</name>
    <dbReference type="NCBI Taxonomy" id="650164"/>
    <lineage>
        <taxon>Eukaryota</taxon>
        <taxon>Fungi</taxon>
        <taxon>Dikarya</taxon>
        <taxon>Basidiomycota</taxon>
        <taxon>Agaricomycotina</taxon>
        <taxon>Agaricomycetes</taxon>
        <taxon>Polyporales</taxon>
        <taxon>Phanerochaetaceae</taxon>
        <taxon>Phanerochaete</taxon>
    </lineage>
</organism>
<dbReference type="GO" id="GO:0005635">
    <property type="term" value="C:nuclear envelope"/>
    <property type="evidence" value="ECO:0007669"/>
    <property type="project" value="TreeGrafter"/>
</dbReference>
<evidence type="ECO:0000313" key="6">
    <source>
        <dbReference type="EMBL" id="EKM59331.1"/>
    </source>
</evidence>
<dbReference type="InterPro" id="IPR011989">
    <property type="entry name" value="ARM-like"/>
</dbReference>
<name>K5V956_PHACS</name>
<dbReference type="AlphaFoldDB" id="K5V956"/>
<dbReference type="SUPFAM" id="SSF48371">
    <property type="entry name" value="ARM repeat"/>
    <property type="match status" value="1"/>
</dbReference>
<dbReference type="HOGENOM" id="CLU_003886_2_0_1"/>
<evidence type="ECO:0000256" key="3">
    <source>
        <dbReference type="ARBA" id="ARBA00022448"/>
    </source>
</evidence>
<dbReference type="FunCoup" id="K5V956">
    <property type="interactions" value="545"/>
</dbReference>
<feature type="domain" description="Importin N-terminal" evidence="5">
    <location>
        <begin position="35"/>
        <end position="105"/>
    </location>
</feature>
<evidence type="ECO:0000256" key="1">
    <source>
        <dbReference type="ARBA" id="ARBA00004123"/>
    </source>
</evidence>
<dbReference type="Pfam" id="PF03810">
    <property type="entry name" value="IBN_N"/>
    <property type="match status" value="1"/>
</dbReference>
<dbReference type="Proteomes" id="UP000008370">
    <property type="component" value="Unassembled WGS sequence"/>
</dbReference>
<dbReference type="GO" id="GO:0006606">
    <property type="term" value="P:protein import into nucleus"/>
    <property type="evidence" value="ECO:0007669"/>
    <property type="project" value="TreeGrafter"/>
</dbReference>
<dbReference type="STRING" id="650164.K5V956"/>
<dbReference type="GO" id="GO:0031267">
    <property type="term" value="F:small GTPase binding"/>
    <property type="evidence" value="ECO:0007669"/>
    <property type="project" value="InterPro"/>
</dbReference>